<name>A0A542BSF8_SERFO</name>
<dbReference type="AlphaFoldDB" id="A0A542BSF8"/>
<keyword evidence="1" id="KW-1133">Transmembrane helix</keyword>
<keyword evidence="1" id="KW-0812">Transmembrane</keyword>
<comment type="caution">
    <text evidence="2">The sequence shown here is derived from an EMBL/GenBank/DDBJ whole genome shotgun (WGS) entry which is preliminary data.</text>
</comment>
<dbReference type="EMBL" id="VISQ01000001">
    <property type="protein sequence ID" value="TVZ70951.1"/>
    <property type="molecule type" value="Genomic_DNA"/>
</dbReference>
<evidence type="ECO:0000256" key="1">
    <source>
        <dbReference type="SAM" id="Phobius"/>
    </source>
</evidence>
<gene>
    <name evidence="2" type="ORF">FHU10_3555</name>
</gene>
<keyword evidence="1" id="KW-0472">Membrane</keyword>
<reference evidence="2" key="2">
    <citation type="submission" date="2019-08" db="EMBL/GenBank/DDBJ databases">
        <title>Investigation of anaerobic lignin degradation for improved lignocellulosic biofuels.</title>
        <authorList>
            <person name="Deangelis K.PhD."/>
        </authorList>
    </citation>
    <scope>NUCLEOTIDE SEQUENCE [LARGE SCALE GENOMIC DNA]</scope>
    <source>
        <strain evidence="2">128R</strain>
    </source>
</reference>
<protein>
    <submittedName>
        <fullName evidence="2">Uncharacterized protein</fullName>
    </submittedName>
</protein>
<organism evidence="2">
    <name type="scientific">Serratia fonticola</name>
    <dbReference type="NCBI Taxonomy" id="47917"/>
    <lineage>
        <taxon>Bacteria</taxon>
        <taxon>Pseudomonadati</taxon>
        <taxon>Pseudomonadota</taxon>
        <taxon>Gammaproteobacteria</taxon>
        <taxon>Enterobacterales</taxon>
        <taxon>Yersiniaceae</taxon>
        <taxon>Serratia</taxon>
    </lineage>
</organism>
<dbReference type="NCBIfam" id="NF033437">
    <property type="entry name" value="YpdK"/>
    <property type="match status" value="1"/>
</dbReference>
<dbReference type="GO" id="GO:0016020">
    <property type="term" value="C:membrane"/>
    <property type="evidence" value="ECO:0007669"/>
    <property type="project" value="InterPro"/>
</dbReference>
<accession>A0A542BSF8</accession>
<dbReference type="InterPro" id="IPR047846">
    <property type="entry name" value="YpdK"/>
</dbReference>
<feature type="transmembrane region" description="Helical" evidence="1">
    <location>
        <begin position="40"/>
        <end position="60"/>
    </location>
</feature>
<sequence>MLFFLIEEPTITGWFAIKYSAQQSGSLACEDSTRSCSVKYFLMGVSFMLVAWVGTFMLMVA</sequence>
<proteinExistence type="predicted"/>
<evidence type="ECO:0000313" key="2">
    <source>
        <dbReference type="EMBL" id="TVZ70951.1"/>
    </source>
</evidence>
<reference evidence="2" key="1">
    <citation type="submission" date="2019-06" db="EMBL/GenBank/DDBJ databases">
        <authorList>
            <person name="Deangelis K."/>
            <person name="Huntemann M."/>
            <person name="Clum A."/>
            <person name="Pillay M."/>
            <person name="Palaniappan K."/>
            <person name="Varghese N."/>
            <person name="Mikhailova N."/>
            <person name="Stamatis D."/>
            <person name="Reddy T."/>
            <person name="Daum C."/>
            <person name="Shapiro N."/>
            <person name="Ivanova N."/>
            <person name="Kyrpides N."/>
            <person name="Woyke T."/>
        </authorList>
    </citation>
    <scope>NUCLEOTIDE SEQUENCE [LARGE SCALE GENOMIC DNA]</scope>
    <source>
        <strain evidence="2">128R</strain>
    </source>
</reference>